<dbReference type="SUPFAM" id="SSF52172">
    <property type="entry name" value="CheY-like"/>
    <property type="match status" value="1"/>
</dbReference>
<evidence type="ECO:0000313" key="7">
    <source>
        <dbReference type="Proteomes" id="UP000518300"/>
    </source>
</evidence>
<evidence type="ECO:0000256" key="4">
    <source>
        <dbReference type="PROSITE-ProRule" id="PRU00169"/>
    </source>
</evidence>
<dbReference type="AlphaFoldDB" id="A0A848LZJ7"/>
<name>A0A848LZJ7_9BACT</name>
<keyword evidence="1 4" id="KW-0597">Phosphoprotein</keyword>
<dbReference type="GO" id="GO:0032993">
    <property type="term" value="C:protein-DNA complex"/>
    <property type="evidence" value="ECO:0007669"/>
    <property type="project" value="TreeGrafter"/>
</dbReference>
<evidence type="ECO:0000256" key="3">
    <source>
        <dbReference type="ARBA" id="ARBA00023125"/>
    </source>
</evidence>
<dbReference type="Gene3D" id="3.40.50.2300">
    <property type="match status" value="1"/>
</dbReference>
<dbReference type="GO" id="GO:0000156">
    <property type="term" value="F:phosphorelay response regulator activity"/>
    <property type="evidence" value="ECO:0007669"/>
    <property type="project" value="TreeGrafter"/>
</dbReference>
<dbReference type="GO" id="GO:0005829">
    <property type="term" value="C:cytosol"/>
    <property type="evidence" value="ECO:0007669"/>
    <property type="project" value="TreeGrafter"/>
</dbReference>
<dbReference type="GO" id="GO:0000976">
    <property type="term" value="F:transcription cis-regulatory region binding"/>
    <property type="evidence" value="ECO:0007669"/>
    <property type="project" value="TreeGrafter"/>
</dbReference>
<dbReference type="PANTHER" id="PTHR48111:SF40">
    <property type="entry name" value="PHOSPHATE REGULON TRANSCRIPTIONAL REGULATORY PROTEIN PHOB"/>
    <property type="match status" value="1"/>
</dbReference>
<evidence type="ECO:0000256" key="1">
    <source>
        <dbReference type="ARBA" id="ARBA00022553"/>
    </source>
</evidence>
<evidence type="ECO:0000313" key="6">
    <source>
        <dbReference type="EMBL" id="NMO23059.1"/>
    </source>
</evidence>
<dbReference type="EMBL" id="JABBJJ010000523">
    <property type="protein sequence ID" value="NMO23059.1"/>
    <property type="molecule type" value="Genomic_DNA"/>
</dbReference>
<dbReference type="Proteomes" id="UP000518300">
    <property type="component" value="Unassembled WGS sequence"/>
</dbReference>
<dbReference type="PROSITE" id="PS50110">
    <property type="entry name" value="RESPONSE_REGULATORY"/>
    <property type="match status" value="1"/>
</dbReference>
<feature type="modified residue" description="4-aspartylphosphate" evidence="4">
    <location>
        <position position="71"/>
    </location>
</feature>
<organism evidence="6 7">
    <name type="scientific">Pyxidicoccus fallax</name>
    <dbReference type="NCBI Taxonomy" id="394095"/>
    <lineage>
        <taxon>Bacteria</taxon>
        <taxon>Pseudomonadati</taxon>
        <taxon>Myxococcota</taxon>
        <taxon>Myxococcia</taxon>
        <taxon>Myxococcales</taxon>
        <taxon>Cystobacterineae</taxon>
        <taxon>Myxococcaceae</taxon>
        <taxon>Pyxidicoccus</taxon>
    </lineage>
</organism>
<feature type="domain" description="Response regulatory" evidence="5">
    <location>
        <begin position="22"/>
        <end position="138"/>
    </location>
</feature>
<protein>
    <submittedName>
        <fullName evidence="6">Response regulator</fullName>
    </submittedName>
</protein>
<comment type="caution">
    <text evidence="6">The sequence shown here is derived from an EMBL/GenBank/DDBJ whole genome shotgun (WGS) entry which is preliminary data.</text>
</comment>
<dbReference type="InterPro" id="IPR039420">
    <property type="entry name" value="WalR-like"/>
</dbReference>
<dbReference type="PANTHER" id="PTHR48111">
    <property type="entry name" value="REGULATOR OF RPOS"/>
    <property type="match status" value="1"/>
</dbReference>
<evidence type="ECO:0000256" key="2">
    <source>
        <dbReference type="ARBA" id="ARBA00023012"/>
    </source>
</evidence>
<accession>A0A848LZJ7</accession>
<reference evidence="6 7" key="1">
    <citation type="submission" date="2020-04" db="EMBL/GenBank/DDBJ databases">
        <title>Draft genome of Pyxidicoccus fallax type strain.</title>
        <authorList>
            <person name="Whitworth D.E."/>
        </authorList>
    </citation>
    <scope>NUCLEOTIDE SEQUENCE [LARGE SCALE GENOMIC DNA]</scope>
    <source>
        <strain evidence="6 7">DSM 14698</strain>
    </source>
</reference>
<dbReference type="SMART" id="SM00448">
    <property type="entry name" value="REC"/>
    <property type="match status" value="1"/>
</dbReference>
<dbReference type="Pfam" id="PF00072">
    <property type="entry name" value="Response_reg"/>
    <property type="match status" value="1"/>
</dbReference>
<keyword evidence="2" id="KW-0902">Two-component regulatory system</keyword>
<proteinExistence type="predicted"/>
<keyword evidence="3" id="KW-0238">DNA-binding</keyword>
<dbReference type="GO" id="GO:0006355">
    <property type="term" value="P:regulation of DNA-templated transcription"/>
    <property type="evidence" value="ECO:0007669"/>
    <property type="project" value="TreeGrafter"/>
</dbReference>
<gene>
    <name evidence="6" type="ORF">HG543_50600</name>
</gene>
<dbReference type="InterPro" id="IPR011006">
    <property type="entry name" value="CheY-like_superfamily"/>
</dbReference>
<sequence>MARASWPCAEPERRSEAVAPRRILLVEDNVDILEAMRELLEEMGHLVEVSSDGVEGANRLLELRPDVALVDIGLPGIDGYEVARRVRSAPGGDDFYLIALTGYGGSETKAKVLAAGFDVHMVKPLSLSDLPRLVEQSRPAR</sequence>
<dbReference type="InterPro" id="IPR001789">
    <property type="entry name" value="Sig_transdc_resp-reg_receiver"/>
</dbReference>
<evidence type="ECO:0000259" key="5">
    <source>
        <dbReference type="PROSITE" id="PS50110"/>
    </source>
</evidence>
<keyword evidence="7" id="KW-1185">Reference proteome</keyword>